<sequence>MAVAACTIGLVTLQSHLIGVSLRKAADKILHTQYITVLTAPSDTPIHLPAGKHRYTFELSLPNSLTETIEFDKQGIAVTHSLFANLHRIGSRWLSNPILRTRRDICVIRVPSADEANAEQTFVVNHSAPGVANIQILLEKATVVMGMVAPVVVKVSARLQGLIFEGLEVNMVEKRSHEKGADTGQARRKEEITEVSLKQRDGTWLKKAELDGTNGEWEGRAEFMVPGCGNGLSPSIKSYPNLIVEHQLQLKLKLTAPAPEEWSEPPGSRVTREFNLRAALRVLSCRAVDDYIALPKYSASGETLDGFHCACSPRYQEFKRSARSLAEIEYEVEEERGLPEYDELEETRT</sequence>
<dbReference type="Gene3D" id="2.60.40.640">
    <property type="match status" value="1"/>
</dbReference>
<gene>
    <name evidence="1" type="ORF">BC936DRAFT_147161</name>
</gene>
<comment type="caution">
    <text evidence="1">The sequence shown here is derived from an EMBL/GenBank/DDBJ whole genome shotgun (WGS) entry which is preliminary data.</text>
</comment>
<dbReference type="EMBL" id="RBNI01006096">
    <property type="protein sequence ID" value="RUP46258.1"/>
    <property type="molecule type" value="Genomic_DNA"/>
</dbReference>
<keyword evidence="2" id="KW-1185">Reference proteome</keyword>
<reference evidence="1 2" key="1">
    <citation type="journal article" date="2018" name="New Phytol.">
        <title>Phylogenomics of Endogonaceae and evolution of mycorrhizas within Mucoromycota.</title>
        <authorList>
            <person name="Chang Y."/>
            <person name="Desiro A."/>
            <person name="Na H."/>
            <person name="Sandor L."/>
            <person name="Lipzen A."/>
            <person name="Clum A."/>
            <person name="Barry K."/>
            <person name="Grigoriev I.V."/>
            <person name="Martin F.M."/>
            <person name="Stajich J.E."/>
            <person name="Smith M.E."/>
            <person name="Bonito G."/>
            <person name="Spatafora J.W."/>
        </authorList>
    </citation>
    <scope>NUCLEOTIDE SEQUENCE [LARGE SCALE GENOMIC DNA]</scope>
    <source>
        <strain evidence="1 2">GMNB39</strain>
    </source>
</reference>
<dbReference type="OrthoDB" id="2333384at2759"/>
<accession>A0A433D5Y1</accession>
<evidence type="ECO:0000313" key="2">
    <source>
        <dbReference type="Proteomes" id="UP000268093"/>
    </source>
</evidence>
<evidence type="ECO:0008006" key="3">
    <source>
        <dbReference type="Google" id="ProtNLM"/>
    </source>
</evidence>
<organism evidence="1 2">
    <name type="scientific">Jimgerdemannia flammicorona</name>
    <dbReference type="NCBI Taxonomy" id="994334"/>
    <lineage>
        <taxon>Eukaryota</taxon>
        <taxon>Fungi</taxon>
        <taxon>Fungi incertae sedis</taxon>
        <taxon>Mucoromycota</taxon>
        <taxon>Mucoromycotina</taxon>
        <taxon>Endogonomycetes</taxon>
        <taxon>Endogonales</taxon>
        <taxon>Endogonaceae</taxon>
        <taxon>Jimgerdemannia</taxon>
    </lineage>
</organism>
<dbReference type="Proteomes" id="UP000268093">
    <property type="component" value="Unassembled WGS sequence"/>
</dbReference>
<proteinExistence type="predicted"/>
<evidence type="ECO:0000313" key="1">
    <source>
        <dbReference type="EMBL" id="RUP46258.1"/>
    </source>
</evidence>
<name>A0A433D5Y1_9FUNG</name>
<protein>
    <recommendedName>
        <fullName evidence="3">Arrestin C-terminal-like domain-containing protein</fullName>
    </recommendedName>
</protein>
<dbReference type="AlphaFoldDB" id="A0A433D5Y1"/>
<dbReference type="InterPro" id="IPR014752">
    <property type="entry name" value="Arrestin-like_C"/>
</dbReference>